<dbReference type="OrthoDB" id="4741753at2"/>
<evidence type="ECO:0000256" key="2">
    <source>
        <dbReference type="SAM" id="Phobius"/>
    </source>
</evidence>
<dbReference type="NCBIfam" id="TIGR00996">
    <property type="entry name" value="Mtu_fam_mce"/>
    <property type="match status" value="1"/>
</dbReference>
<dbReference type="GO" id="GO:0005576">
    <property type="term" value="C:extracellular region"/>
    <property type="evidence" value="ECO:0007669"/>
    <property type="project" value="TreeGrafter"/>
</dbReference>
<keyword evidence="2" id="KW-1133">Transmembrane helix</keyword>
<comment type="caution">
    <text evidence="4">The sequence shown here is derived from an EMBL/GenBank/DDBJ whole genome shotgun (WGS) entry which is preliminary data.</text>
</comment>
<dbReference type="Proteomes" id="UP000487268">
    <property type="component" value="Unassembled WGS sequence"/>
</dbReference>
<gene>
    <name evidence="4" type="ORF">ACRB68_21060</name>
</gene>
<evidence type="ECO:0000256" key="1">
    <source>
        <dbReference type="SAM" id="MobiDB-lite"/>
    </source>
</evidence>
<dbReference type="InterPro" id="IPR005693">
    <property type="entry name" value="Mce"/>
</dbReference>
<dbReference type="Pfam" id="PF02470">
    <property type="entry name" value="MlaD"/>
    <property type="match status" value="1"/>
</dbReference>
<dbReference type="AlphaFoldDB" id="A0A7K0BSD6"/>
<dbReference type="InterPro" id="IPR052336">
    <property type="entry name" value="MlaD_Phospholipid_Transporter"/>
</dbReference>
<proteinExistence type="predicted"/>
<dbReference type="InterPro" id="IPR003399">
    <property type="entry name" value="Mce/MlaD"/>
</dbReference>
<feature type="transmembrane region" description="Helical" evidence="2">
    <location>
        <begin position="12"/>
        <end position="29"/>
    </location>
</feature>
<evidence type="ECO:0000313" key="4">
    <source>
        <dbReference type="EMBL" id="MQY04057.1"/>
    </source>
</evidence>
<keyword evidence="5" id="KW-1185">Reference proteome</keyword>
<sequence length="413" mass="42472">MVTVATRIKVIAFLIIGTFAVGYIGLHYANLGRLVGLRGYYVLKVDLPQAGGLATNADVTYRGTSIGRVGPLHITGDGVVADLHIKYGSPKIPASSQAVVANRSAVGEQFLDLRPARDGGPYLAENATIARSATTIPAPVTDMLTSVDALAASVPLDSLRTLVDEFGTAFAGQGPDLQVLLDSSRSFTRLANEHIEPTTTLLQDGQTVLRTQNEEADALKAFGRNARLLSGQLRTSDPDLRRLVAAGPGASAQIAGLLRDLDPSLSVLLANLTTTSDVLATRTGGLEELLAKVPAAVSAATSMIQNGRLQFGMVNTFFNPLPCTTGYGGTPYRNGTDTSPGGVLNTAARCALPASSGVNVRGAANAPKGGTLRPPARPGSVNAQGNGVLPGALGLPGLPPVATDLLGLKGGAR</sequence>
<reference evidence="4 5" key="1">
    <citation type="submission" date="2019-10" db="EMBL/GenBank/DDBJ databases">
        <title>Actinomadura rubteroloni sp. nov. and Actinomadura macrotermitis sp. nov., isolated from the gut of fungus growing-termite Macrotermes natalensis.</title>
        <authorList>
            <person name="Benndorf R."/>
            <person name="Martin K."/>
            <person name="Kuefner M."/>
            <person name="De Beer W."/>
            <person name="Kaster A.-K."/>
            <person name="Vollmers J."/>
            <person name="Poulsen M."/>
            <person name="Beemelmanns C."/>
        </authorList>
    </citation>
    <scope>NUCLEOTIDE SEQUENCE [LARGE SCALE GENOMIC DNA]</scope>
    <source>
        <strain evidence="4 5">RB68</strain>
    </source>
</reference>
<dbReference type="PANTHER" id="PTHR33371">
    <property type="entry name" value="INTERMEMBRANE PHOSPHOLIPID TRANSPORT SYSTEM BINDING PROTEIN MLAD-RELATED"/>
    <property type="match status" value="1"/>
</dbReference>
<keyword evidence="2" id="KW-0472">Membrane</keyword>
<keyword evidence="2" id="KW-0812">Transmembrane</keyword>
<dbReference type="PANTHER" id="PTHR33371:SF16">
    <property type="entry name" value="MCE-FAMILY PROTEIN MCE3F"/>
    <property type="match status" value="1"/>
</dbReference>
<feature type="domain" description="Mce/MlaD" evidence="3">
    <location>
        <begin position="40"/>
        <end position="115"/>
    </location>
</feature>
<accession>A0A7K0BSD6</accession>
<dbReference type="EMBL" id="WEGH01000001">
    <property type="protein sequence ID" value="MQY04057.1"/>
    <property type="molecule type" value="Genomic_DNA"/>
</dbReference>
<dbReference type="RefSeq" id="WP_153531882.1">
    <property type="nucleotide sequence ID" value="NZ_WEGH01000001.1"/>
</dbReference>
<name>A0A7K0BSD6_9ACTN</name>
<evidence type="ECO:0000259" key="3">
    <source>
        <dbReference type="Pfam" id="PF02470"/>
    </source>
</evidence>
<organism evidence="4 5">
    <name type="scientific">Actinomadura macrotermitis</name>
    <dbReference type="NCBI Taxonomy" id="2585200"/>
    <lineage>
        <taxon>Bacteria</taxon>
        <taxon>Bacillati</taxon>
        <taxon>Actinomycetota</taxon>
        <taxon>Actinomycetes</taxon>
        <taxon>Streptosporangiales</taxon>
        <taxon>Thermomonosporaceae</taxon>
        <taxon>Actinomadura</taxon>
    </lineage>
</organism>
<feature type="region of interest" description="Disordered" evidence="1">
    <location>
        <begin position="361"/>
        <end position="385"/>
    </location>
</feature>
<protein>
    <recommendedName>
        <fullName evidence="3">Mce/MlaD domain-containing protein</fullName>
    </recommendedName>
</protein>
<evidence type="ECO:0000313" key="5">
    <source>
        <dbReference type="Proteomes" id="UP000487268"/>
    </source>
</evidence>